<dbReference type="CDD" id="cd06261">
    <property type="entry name" value="TM_PBP2"/>
    <property type="match status" value="1"/>
</dbReference>
<evidence type="ECO:0000259" key="8">
    <source>
        <dbReference type="PROSITE" id="PS50928"/>
    </source>
</evidence>
<feature type="transmembrane region" description="Helical" evidence="7">
    <location>
        <begin position="159"/>
        <end position="192"/>
    </location>
</feature>
<keyword evidence="6 7" id="KW-0472">Membrane</keyword>
<feature type="transmembrane region" description="Helical" evidence="7">
    <location>
        <begin position="119"/>
        <end position="139"/>
    </location>
</feature>
<evidence type="ECO:0000256" key="7">
    <source>
        <dbReference type="RuleBase" id="RU363032"/>
    </source>
</evidence>
<evidence type="ECO:0000256" key="2">
    <source>
        <dbReference type="ARBA" id="ARBA00022448"/>
    </source>
</evidence>
<keyword evidence="2 7" id="KW-0813">Transport</keyword>
<feature type="domain" description="ABC transmembrane type-1" evidence="8">
    <location>
        <begin position="82"/>
        <end position="294"/>
    </location>
</feature>
<sequence length="304" mass="32771">MSGKNAEPAVATKSWRDRFKGASVNLFYAPALIMLVLFSLYPLISGIGISLTSWDGFNPEKIFVGLSNYVTMLRDANFRMTLINTFIYGIGSTIIQQVLGLGLAVLLNSKIKGCNLMRAIIYLPALVSAVIMGTMYYFIFQYDTGALNTILSALGLEKVVWFQNATTALIIILVVNSVQFVGTSMIIYLAGLQGLDQSVVEAASLDGASGWKMFWNITLPGLAPSFTTSVVLNLIGGLKLFDVIKVLTGGGPGYSTNSVSSYISIQYFDNQNAGYAAAMGVVLFIIIAVVTTVMNKGLDKLGWN</sequence>
<proteinExistence type="inferred from homology"/>
<dbReference type="Pfam" id="PF00528">
    <property type="entry name" value="BPD_transp_1"/>
    <property type="match status" value="1"/>
</dbReference>
<keyword evidence="3" id="KW-1003">Cell membrane</keyword>
<comment type="subcellular location">
    <subcellularLocation>
        <location evidence="1 7">Cell membrane</location>
        <topology evidence="1 7">Multi-pass membrane protein</topology>
    </subcellularLocation>
</comment>
<comment type="similarity">
    <text evidence="7">Belongs to the binding-protein-dependent transport system permease family.</text>
</comment>
<evidence type="ECO:0000256" key="5">
    <source>
        <dbReference type="ARBA" id="ARBA00022989"/>
    </source>
</evidence>
<name>A0A7V8HQW1_9BIFI</name>
<dbReference type="EMBL" id="JGZJ01000007">
    <property type="protein sequence ID" value="KFI83185.1"/>
    <property type="molecule type" value="Genomic_DNA"/>
</dbReference>
<reference evidence="9 10" key="1">
    <citation type="submission" date="2014-03" db="EMBL/GenBank/DDBJ databases">
        <title>Genomics of Bifidobacteria.</title>
        <authorList>
            <person name="Ventura M."/>
            <person name="Milani C."/>
            <person name="Lugli G.A."/>
        </authorList>
    </citation>
    <scope>NUCLEOTIDE SEQUENCE [LARGE SCALE GENOMIC DNA]</scope>
    <source>
        <strain evidence="9 10">LMG 21816</strain>
    </source>
</reference>
<evidence type="ECO:0000256" key="6">
    <source>
        <dbReference type="ARBA" id="ARBA00023136"/>
    </source>
</evidence>
<comment type="caution">
    <text evidence="9">The sequence shown here is derived from an EMBL/GenBank/DDBJ whole genome shotgun (WGS) entry which is preliminary data.</text>
</comment>
<dbReference type="PROSITE" id="PS50928">
    <property type="entry name" value="ABC_TM1"/>
    <property type="match status" value="1"/>
</dbReference>
<dbReference type="InterPro" id="IPR051393">
    <property type="entry name" value="ABC_transporter_permease"/>
</dbReference>
<keyword evidence="5 7" id="KW-1133">Transmembrane helix</keyword>
<dbReference type="InterPro" id="IPR035906">
    <property type="entry name" value="MetI-like_sf"/>
</dbReference>
<dbReference type="Gene3D" id="1.10.3720.10">
    <property type="entry name" value="MetI-like"/>
    <property type="match status" value="1"/>
</dbReference>
<evidence type="ECO:0000256" key="3">
    <source>
        <dbReference type="ARBA" id="ARBA00022475"/>
    </source>
</evidence>
<dbReference type="PANTHER" id="PTHR30193">
    <property type="entry name" value="ABC TRANSPORTER PERMEASE PROTEIN"/>
    <property type="match status" value="1"/>
</dbReference>
<keyword evidence="4 7" id="KW-0812">Transmembrane</keyword>
<gene>
    <name evidence="9" type="ORF">BPULL_1325</name>
</gene>
<dbReference type="PANTHER" id="PTHR30193:SF37">
    <property type="entry name" value="INNER MEMBRANE ABC TRANSPORTER PERMEASE PROTEIN YCJO"/>
    <property type="match status" value="1"/>
</dbReference>
<feature type="transmembrane region" description="Helical" evidence="7">
    <location>
        <begin position="86"/>
        <end position="107"/>
    </location>
</feature>
<dbReference type="Proteomes" id="UP000029109">
    <property type="component" value="Unassembled WGS sequence"/>
</dbReference>
<feature type="transmembrane region" description="Helical" evidence="7">
    <location>
        <begin position="213"/>
        <end position="235"/>
    </location>
</feature>
<organism evidence="9 10">
    <name type="scientific">Bifidobacterium pullorum</name>
    <dbReference type="NCBI Taxonomy" id="78448"/>
    <lineage>
        <taxon>Bacteria</taxon>
        <taxon>Bacillati</taxon>
        <taxon>Actinomycetota</taxon>
        <taxon>Actinomycetes</taxon>
        <taxon>Bifidobacteriales</taxon>
        <taxon>Bifidobacteriaceae</taxon>
        <taxon>Bifidobacterium</taxon>
    </lineage>
</organism>
<evidence type="ECO:0000256" key="1">
    <source>
        <dbReference type="ARBA" id="ARBA00004651"/>
    </source>
</evidence>
<feature type="transmembrane region" description="Helical" evidence="7">
    <location>
        <begin position="273"/>
        <end position="294"/>
    </location>
</feature>
<protein>
    <submittedName>
        <fullName evidence="9">ABC transporter permease</fullName>
    </submittedName>
</protein>
<evidence type="ECO:0000256" key="4">
    <source>
        <dbReference type="ARBA" id="ARBA00022692"/>
    </source>
</evidence>
<dbReference type="SUPFAM" id="SSF161098">
    <property type="entry name" value="MetI-like"/>
    <property type="match status" value="1"/>
</dbReference>
<evidence type="ECO:0000313" key="9">
    <source>
        <dbReference type="EMBL" id="KFI83185.1"/>
    </source>
</evidence>
<evidence type="ECO:0000313" key="10">
    <source>
        <dbReference type="Proteomes" id="UP000029109"/>
    </source>
</evidence>
<dbReference type="AlphaFoldDB" id="A0A7V8HQW1"/>
<dbReference type="GO" id="GO:0005886">
    <property type="term" value="C:plasma membrane"/>
    <property type="evidence" value="ECO:0007669"/>
    <property type="project" value="UniProtKB-SubCell"/>
</dbReference>
<feature type="transmembrane region" description="Helical" evidence="7">
    <location>
        <begin position="26"/>
        <end position="51"/>
    </location>
</feature>
<accession>A0A7V8HQW1</accession>
<dbReference type="InterPro" id="IPR000515">
    <property type="entry name" value="MetI-like"/>
</dbReference>
<dbReference type="GO" id="GO:0055085">
    <property type="term" value="P:transmembrane transport"/>
    <property type="evidence" value="ECO:0007669"/>
    <property type="project" value="InterPro"/>
</dbReference>